<dbReference type="Proteomes" id="UP000095300">
    <property type="component" value="Unassembled WGS sequence"/>
</dbReference>
<dbReference type="InterPro" id="IPR036691">
    <property type="entry name" value="Endo/exonu/phosph_ase_sf"/>
</dbReference>
<name>A0A1I8Q7G5_STOCA</name>
<dbReference type="VEuPathDB" id="VectorBase:SCAU014571"/>
<dbReference type="Pfam" id="PF14529">
    <property type="entry name" value="Exo_endo_phos_2"/>
    <property type="match status" value="1"/>
</dbReference>
<evidence type="ECO:0000313" key="3">
    <source>
        <dbReference type="Proteomes" id="UP000095300"/>
    </source>
</evidence>
<organism evidence="2 3">
    <name type="scientific">Stomoxys calcitrans</name>
    <name type="common">Stable fly</name>
    <name type="synonym">Conops calcitrans</name>
    <dbReference type="NCBI Taxonomy" id="35570"/>
    <lineage>
        <taxon>Eukaryota</taxon>
        <taxon>Metazoa</taxon>
        <taxon>Ecdysozoa</taxon>
        <taxon>Arthropoda</taxon>
        <taxon>Hexapoda</taxon>
        <taxon>Insecta</taxon>
        <taxon>Pterygota</taxon>
        <taxon>Neoptera</taxon>
        <taxon>Endopterygota</taxon>
        <taxon>Diptera</taxon>
        <taxon>Brachycera</taxon>
        <taxon>Muscomorpha</taxon>
        <taxon>Muscoidea</taxon>
        <taxon>Muscidae</taxon>
        <taxon>Stomoxys</taxon>
    </lineage>
</organism>
<dbReference type="Gene3D" id="3.60.10.10">
    <property type="entry name" value="Endonuclease/exonuclease/phosphatase"/>
    <property type="match status" value="1"/>
</dbReference>
<dbReference type="GO" id="GO:0003824">
    <property type="term" value="F:catalytic activity"/>
    <property type="evidence" value="ECO:0007669"/>
    <property type="project" value="InterPro"/>
</dbReference>
<sequence length="344" mass="39760">MIHRSLNLLTFNVRSLVDRSRQIELRNILMNNKIDIGLVQECHLRRIRNVKINEYNFIYDGSPLGVAILVKSNIEYNRIVVSDVGMHSAFIQIDSLSNNTQKKIIIGSIYIPCNYAAQRLQADLDRLLDLLSRYDGFILGGDLNSKILSWGDSTENSNGKVLQAWLLDHALDVVRLCDSSPSYPNGPSFLDHFLVSPNLINPLDLKYKVSTLSTFSDHFPLKMELSLISSEILTKSPRTYTSYKNTNWHNFRNDIDVSTLNIMPPINRNLETNEIDDFIAKFNNVVISVHDAHSRRIPLRQDHFPLSEKVKKFFKIKHNWQKDLKKIFHRTGHRQSQEYIILSK</sequence>
<dbReference type="InterPro" id="IPR005135">
    <property type="entry name" value="Endo/exonuclease/phosphatase"/>
</dbReference>
<dbReference type="STRING" id="35570.A0A1I8Q7G5"/>
<reference evidence="2" key="1">
    <citation type="submission" date="2020-05" db="UniProtKB">
        <authorList>
            <consortium name="EnsemblMetazoa"/>
        </authorList>
    </citation>
    <scope>IDENTIFICATION</scope>
    <source>
        <strain evidence="2">USDA</strain>
    </source>
</reference>
<dbReference type="AlphaFoldDB" id="A0A1I8Q7G5"/>
<dbReference type="EnsemblMetazoa" id="SCAU014571-RA">
    <property type="protein sequence ID" value="SCAU014571-PA"/>
    <property type="gene ID" value="SCAU014571"/>
</dbReference>
<keyword evidence="3" id="KW-1185">Reference proteome</keyword>
<proteinExistence type="predicted"/>
<evidence type="ECO:0000259" key="1">
    <source>
        <dbReference type="Pfam" id="PF14529"/>
    </source>
</evidence>
<feature type="domain" description="Endonuclease/exonuclease/phosphatase" evidence="1">
    <location>
        <begin position="105"/>
        <end position="220"/>
    </location>
</feature>
<dbReference type="SUPFAM" id="SSF56219">
    <property type="entry name" value="DNase I-like"/>
    <property type="match status" value="1"/>
</dbReference>
<evidence type="ECO:0000313" key="2">
    <source>
        <dbReference type="EnsemblMetazoa" id="SCAU014571-PA"/>
    </source>
</evidence>
<protein>
    <recommendedName>
        <fullName evidence="1">Endonuclease/exonuclease/phosphatase domain-containing protein</fullName>
    </recommendedName>
</protein>
<gene>
    <name evidence="2" type="primary">106084423</name>
</gene>
<accession>A0A1I8Q7G5</accession>